<evidence type="ECO:0000313" key="2">
    <source>
        <dbReference type="Proteomes" id="UP001172386"/>
    </source>
</evidence>
<protein>
    <submittedName>
        <fullName evidence="1">Uncharacterized protein</fullName>
    </submittedName>
</protein>
<name>A0ACC3A697_9EURO</name>
<reference evidence="1" key="1">
    <citation type="submission" date="2022-10" db="EMBL/GenBank/DDBJ databases">
        <title>Culturing micro-colonial fungi from biological soil crusts in the Mojave desert and describing Neophaeococcomyces mojavensis, and introducing the new genera and species Taxawa tesnikishii.</title>
        <authorList>
            <person name="Kurbessoian T."/>
            <person name="Stajich J.E."/>
        </authorList>
    </citation>
    <scope>NUCLEOTIDE SEQUENCE</scope>
    <source>
        <strain evidence="1">JES_112</strain>
    </source>
</reference>
<evidence type="ECO:0000313" key="1">
    <source>
        <dbReference type="EMBL" id="KAJ9655685.1"/>
    </source>
</evidence>
<sequence length="352" mass="39793">MSQIERGWLGRLVPACLVILSAVSLYEMRVRTHLCGFSDQFEAVVNSMRHPERPDLSIRDRYTGIAFIDYGLRFLVAAFLPGAAGFKPEFQILQAYFLVSFTSLWAALYQTVGGAIIIPLYYLCFMHRSSTLEYYSPSARQMNPNYARALVPALVCGYLLPTIIIYIPFTDADLYIRQGLIALWQLSPFIVNFLLVLFSELQGATILPSATKEMRPEEQNSRHVKMLYRVCLVVSVLSHFALLCYCMILSDRFEEILVRTFLPQLVMLNGSTGDILHHIFQVDFLVIFVSSLLWATSAVDDLRRARRAEVSLARLMVAVALGTVVIGPAATIIAIWWARENKIMTDEEAKTS</sequence>
<dbReference type="Proteomes" id="UP001172386">
    <property type="component" value="Unassembled WGS sequence"/>
</dbReference>
<keyword evidence="2" id="KW-1185">Reference proteome</keyword>
<gene>
    <name evidence="1" type="ORF">H2198_005482</name>
</gene>
<proteinExistence type="predicted"/>
<comment type="caution">
    <text evidence="1">The sequence shown here is derived from an EMBL/GenBank/DDBJ whole genome shotgun (WGS) entry which is preliminary data.</text>
</comment>
<accession>A0ACC3A697</accession>
<organism evidence="1 2">
    <name type="scientific">Neophaeococcomyces mojaviensis</name>
    <dbReference type="NCBI Taxonomy" id="3383035"/>
    <lineage>
        <taxon>Eukaryota</taxon>
        <taxon>Fungi</taxon>
        <taxon>Dikarya</taxon>
        <taxon>Ascomycota</taxon>
        <taxon>Pezizomycotina</taxon>
        <taxon>Eurotiomycetes</taxon>
        <taxon>Chaetothyriomycetidae</taxon>
        <taxon>Chaetothyriales</taxon>
        <taxon>Chaetothyriales incertae sedis</taxon>
        <taxon>Neophaeococcomyces</taxon>
    </lineage>
</organism>
<dbReference type="EMBL" id="JAPDRQ010000091">
    <property type="protein sequence ID" value="KAJ9655685.1"/>
    <property type="molecule type" value="Genomic_DNA"/>
</dbReference>